<evidence type="ECO:0000313" key="1">
    <source>
        <dbReference type="EMBL" id="VFU53199.1"/>
    </source>
</evidence>
<organism evidence="1">
    <name type="scientific">Salix viminalis</name>
    <name type="common">Common osier</name>
    <name type="synonym">Basket willow</name>
    <dbReference type="NCBI Taxonomy" id="40686"/>
    <lineage>
        <taxon>Eukaryota</taxon>
        <taxon>Viridiplantae</taxon>
        <taxon>Streptophyta</taxon>
        <taxon>Embryophyta</taxon>
        <taxon>Tracheophyta</taxon>
        <taxon>Spermatophyta</taxon>
        <taxon>Magnoliopsida</taxon>
        <taxon>eudicotyledons</taxon>
        <taxon>Gunneridae</taxon>
        <taxon>Pentapetalae</taxon>
        <taxon>rosids</taxon>
        <taxon>fabids</taxon>
        <taxon>Malpighiales</taxon>
        <taxon>Salicaceae</taxon>
        <taxon>Saliceae</taxon>
        <taxon>Salix</taxon>
    </lineage>
</organism>
<dbReference type="EMBL" id="CAADRP010001818">
    <property type="protein sequence ID" value="VFU53199.1"/>
    <property type="molecule type" value="Genomic_DNA"/>
</dbReference>
<dbReference type="AlphaFoldDB" id="A0A6N2MUE6"/>
<name>A0A6N2MUE6_SALVM</name>
<protein>
    <submittedName>
        <fullName evidence="1">Uncharacterized protein</fullName>
    </submittedName>
</protein>
<reference evidence="1" key="1">
    <citation type="submission" date="2019-03" db="EMBL/GenBank/DDBJ databases">
        <authorList>
            <person name="Mank J."/>
            <person name="Almeida P."/>
        </authorList>
    </citation>
    <scope>NUCLEOTIDE SEQUENCE</scope>
    <source>
        <strain evidence="1">78183</strain>
    </source>
</reference>
<proteinExistence type="predicted"/>
<accession>A0A6N2MUE6</accession>
<sequence>MRKQRTINFKDGKRWVWLGGFARKVTVVKLRLFWIERWGFVSVWWGRGGLRGCRGEYLPNSGHERLRVFASLVLQIKRAPTFITPAPCFWD</sequence>
<gene>
    <name evidence="1" type="ORF">SVIM_LOCUS368864</name>
</gene>